<name>A0A2K5KYQ5_CERAT</name>
<proteinExistence type="predicted"/>
<keyword evidence="1" id="KW-0472">Membrane</keyword>
<evidence type="ECO:0000256" key="1">
    <source>
        <dbReference type="SAM" id="Phobius"/>
    </source>
</evidence>
<dbReference type="OMA" id="IGWWLET"/>
<dbReference type="AlphaFoldDB" id="A0A2K5KYQ5"/>
<feature type="transmembrane region" description="Helical" evidence="1">
    <location>
        <begin position="56"/>
        <end position="73"/>
    </location>
</feature>
<evidence type="ECO:0000313" key="2">
    <source>
        <dbReference type="Ensembl" id="ENSCATP00000005830.1"/>
    </source>
</evidence>
<sequence>MKYFETEVIHCVFDDLSILEIYSWKMHLSNSKFSCMFHCTCLLRAVRYRIHSRNNYLFLLMILCASLIFQAKLQPFQVSCVSLGIGWWLETGRLLCPGKSPLSLIALPS</sequence>
<evidence type="ECO:0000313" key="3">
    <source>
        <dbReference type="Proteomes" id="UP000233060"/>
    </source>
</evidence>
<protein>
    <submittedName>
        <fullName evidence="2">Uncharacterized protein</fullName>
    </submittedName>
</protein>
<keyword evidence="1" id="KW-0812">Transmembrane</keyword>
<dbReference type="GeneTree" id="ENSGT00910000147913"/>
<reference evidence="2" key="1">
    <citation type="submission" date="2025-08" db="UniProtKB">
        <authorList>
            <consortium name="Ensembl"/>
        </authorList>
    </citation>
    <scope>IDENTIFICATION</scope>
</reference>
<dbReference type="Bgee" id="ENSCATG00000018645">
    <property type="expression patterns" value="Expressed in frontal cortex and 8 other cell types or tissues"/>
</dbReference>
<dbReference type="Proteomes" id="UP000233060">
    <property type="component" value="Unassembled WGS sequence"/>
</dbReference>
<keyword evidence="3" id="KW-1185">Reference proteome</keyword>
<dbReference type="Ensembl" id="ENSCATT00000021414.1">
    <property type="protein sequence ID" value="ENSCATP00000005830.1"/>
    <property type="gene ID" value="ENSCATG00000018645.1"/>
</dbReference>
<organism evidence="2 3">
    <name type="scientific">Cercocebus atys</name>
    <name type="common">Sooty mangabey</name>
    <name type="synonym">Cercocebus torquatus atys</name>
    <dbReference type="NCBI Taxonomy" id="9531"/>
    <lineage>
        <taxon>Eukaryota</taxon>
        <taxon>Metazoa</taxon>
        <taxon>Chordata</taxon>
        <taxon>Craniata</taxon>
        <taxon>Vertebrata</taxon>
        <taxon>Euteleostomi</taxon>
        <taxon>Mammalia</taxon>
        <taxon>Eutheria</taxon>
        <taxon>Euarchontoglires</taxon>
        <taxon>Primates</taxon>
        <taxon>Haplorrhini</taxon>
        <taxon>Catarrhini</taxon>
        <taxon>Cercopithecidae</taxon>
        <taxon>Cercopithecinae</taxon>
        <taxon>Cercocebus</taxon>
    </lineage>
</organism>
<reference evidence="2" key="2">
    <citation type="submission" date="2025-09" db="UniProtKB">
        <authorList>
            <consortium name="Ensembl"/>
        </authorList>
    </citation>
    <scope>IDENTIFICATION</scope>
</reference>
<accession>A0A2K5KYQ5</accession>
<keyword evidence="1" id="KW-1133">Transmembrane helix</keyword>